<keyword evidence="1" id="KW-0812">Transmembrane</keyword>
<sequence length="210" mass="23177">MEQLLEVASQFPTVIYSTLLGIVVVYWIIGLLGFVDLDFSGDADLDVDLDSDVSVGGITGLLLTFGLTGVPFTLVISIIILICWLISFYLQFYLLTWLPDGWLYYLLGALSSFIVFFISLPITAIVIRPLKGMFKSVEAATSDHLVGKEATVATNKVSETFGQARLFNNGAEILVDVRCDPEHTLKMGDNVLVIEYLQENHAYIVAPYTP</sequence>
<protein>
    <recommendedName>
        <fullName evidence="4">DUF1449 domain-containing protein</fullName>
    </recommendedName>
</protein>
<name>A0A099KNG1_COLPS</name>
<comment type="caution">
    <text evidence="2">The sequence shown here is derived from an EMBL/GenBank/DDBJ whole genome shotgun (WGS) entry which is preliminary data.</text>
</comment>
<feature type="transmembrane region" description="Helical" evidence="1">
    <location>
        <begin position="58"/>
        <end position="90"/>
    </location>
</feature>
<keyword evidence="1" id="KW-1133">Transmembrane helix</keyword>
<dbReference type="AlphaFoldDB" id="A0A099KNG1"/>
<dbReference type="PATRIC" id="fig|28229.4.peg.2378"/>
<evidence type="ECO:0000313" key="2">
    <source>
        <dbReference type="EMBL" id="KGJ91462.1"/>
    </source>
</evidence>
<organism evidence="2 3">
    <name type="scientific">Colwellia psychrerythraea</name>
    <name type="common">Vibrio psychroerythus</name>
    <dbReference type="NCBI Taxonomy" id="28229"/>
    <lineage>
        <taxon>Bacteria</taxon>
        <taxon>Pseudomonadati</taxon>
        <taxon>Pseudomonadota</taxon>
        <taxon>Gammaproteobacteria</taxon>
        <taxon>Alteromonadales</taxon>
        <taxon>Colwelliaceae</taxon>
        <taxon>Colwellia</taxon>
    </lineage>
</organism>
<reference evidence="2 3" key="1">
    <citation type="submission" date="2014-08" db="EMBL/GenBank/DDBJ databases">
        <title>Genomic and Phenotypic Diversity of Colwellia psychrerythraea strains from Disparate Marine Basins.</title>
        <authorList>
            <person name="Techtmann S.M."/>
            <person name="Stelling S.C."/>
            <person name="Utturkar S.M."/>
            <person name="Alshibli N."/>
            <person name="Harris A."/>
            <person name="Brown S.D."/>
            <person name="Hazen T.C."/>
        </authorList>
    </citation>
    <scope>NUCLEOTIDE SEQUENCE [LARGE SCALE GENOMIC DNA]</scope>
    <source>
        <strain evidence="2 3">ND2E</strain>
    </source>
</reference>
<keyword evidence="1" id="KW-0472">Membrane</keyword>
<dbReference type="OrthoDB" id="8912654at2"/>
<feature type="transmembrane region" description="Helical" evidence="1">
    <location>
        <begin position="102"/>
        <end position="127"/>
    </location>
</feature>
<dbReference type="Proteomes" id="UP000029843">
    <property type="component" value="Unassembled WGS sequence"/>
</dbReference>
<accession>A0A099KNG1</accession>
<evidence type="ECO:0008006" key="4">
    <source>
        <dbReference type="Google" id="ProtNLM"/>
    </source>
</evidence>
<dbReference type="RefSeq" id="WP_033094076.1">
    <property type="nucleotide sequence ID" value="NZ_JQED01000029.1"/>
</dbReference>
<feature type="transmembrane region" description="Helical" evidence="1">
    <location>
        <begin position="14"/>
        <end position="37"/>
    </location>
</feature>
<gene>
    <name evidence="2" type="ORF">ND2E_3327</name>
</gene>
<evidence type="ECO:0000313" key="3">
    <source>
        <dbReference type="Proteomes" id="UP000029843"/>
    </source>
</evidence>
<evidence type="ECO:0000256" key="1">
    <source>
        <dbReference type="SAM" id="Phobius"/>
    </source>
</evidence>
<dbReference type="EMBL" id="JQED01000029">
    <property type="protein sequence ID" value="KGJ91462.1"/>
    <property type="molecule type" value="Genomic_DNA"/>
</dbReference>
<proteinExistence type="predicted"/>